<sequence>MRLPTIYQEYIHLSRYARWDYDLGRRETWDETVGRYFNFFTEWLEKKHDYKLENGQRIELENSVKELKVMPSMRCLMTAGPALEKENV</sequence>
<evidence type="ECO:0000313" key="1">
    <source>
        <dbReference type="EMBL" id="NWJ58008.1"/>
    </source>
</evidence>
<accession>A0A7K4MXB1</accession>
<protein>
    <submittedName>
        <fullName evidence="1">Recombinase</fullName>
    </submittedName>
</protein>
<dbReference type="Proteomes" id="UP000575480">
    <property type="component" value="Unassembled WGS sequence"/>
</dbReference>
<comment type="caution">
    <text evidence="1">The sequence shown here is derived from an EMBL/GenBank/DDBJ whole genome shotgun (WGS) entry which is preliminary data.</text>
</comment>
<gene>
    <name evidence="1" type="ORF">HX858_09740</name>
</gene>
<dbReference type="AlphaFoldDB" id="A0A7K4MXB1"/>
<organism evidence="1 2">
    <name type="scientific">Marine Group I thaumarchaeote</name>
    <dbReference type="NCBI Taxonomy" id="2511932"/>
    <lineage>
        <taxon>Archaea</taxon>
        <taxon>Nitrososphaerota</taxon>
        <taxon>Marine Group I</taxon>
    </lineage>
</organism>
<evidence type="ECO:0000313" key="2">
    <source>
        <dbReference type="Proteomes" id="UP000575480"/>
    </source>
</evidence>
<name>A0A7K4MXB1_9ARCH</name>
<dbReference type="EMBL" id="JACATH010000043">
    <property type="protein sequence ID" value="NWJ58008.1"/>
    <property type="molecule type" value="Genomic_DNA"/>
</dbReference>
<feature type="non-terminal residue" evidence="1">
    <location>
        <position position="88"/>
    </location>
</feature>
<dbReference type="Gene3D" id="3.20.70.20">
    <property type="match status" value="1"/>
</dbReference>
<proteinExistence type="predicted"/>
<dbReference type="SUPFAM" id="SSF51998">
    <property type="entry name" value="PFL-like glycyl radical enzymes"/>
    <property type="match status" value="1"/>
</dbReference>
<reference evidence="1 2" key="1">
    <citation type="journal article" date="2019" name="Environ. Microbiol.">
        <title>Genomics insights into ecotype formation of ammonia-oxidizing archaea in the deep ocean.</title>
        <authorList>
            <person name="Wang Y."/>
            <person name="Huang J.M."/>
            <person name="Cui G.J."/>
            <person name="Nunoura T."/>
            <person name="Takaki Y."/>
            <person name="Li W.L."/>
            <person name="Li J."/>
            <person name="Gao Z.M."/>
            <person name="Takai K."/>
            <person name="Zhang A.Q."/>
            <person name="Stepanauskas R."/>
        </authorList>
    </citation>
    <scope>NUCLEOTIDE SEQUENCE [LARGE SCALE GENOMIC DNA]</scope>
    <source>
        <strain evidence="1 2">L15a</strain>
    </source>
</reference>